<reference evidence="2 3" key="1">
    <citation type="submission" date="2024-03" db="EMBL/GenBank/DDBJ databases">
        <title>Human intestinal bacterial collection.</title>
        <authorList>
            <person name="Pauvert C."/>
            <person name="Hitch T.C.A."/>
            <person name="Clavel T."/>
        </authorList>
    </citation>
    <scope>NUCLEOTIDE SEQUENCE [LARGE SCALE GENOMIC DNA]</scope>
    <source>
        <strain evidence="2 3">CLA-JM-H11</strain>
    </source>
</reference>
<organism evidence="2 3">
    <name type="scientific">Ruthenibacterium intestinale</name>
    <dbReference type="NCBI Taxonomy" id="3133163"/>
    <lineage>
        <taxon>Bacteria</taxon>
        <taxon>Bacillati</taxon>
        <taxon>Bacillota</taxon>
        <taxon>Clostridia</taxon>
        <taxon>Eubacteriales</taxon>
        <taxon>Oscillospiraceae</taxon>
        <taxon>Ruthenibacterium</taxon>
    </lineage>
</organism>
<protein>
    <submittedName>
        <fullName evidence="2">Helix-turn-helix transcriptional regulator</fullName>
    </submittedName>
</protein>
<evidence type="ECO:0000313" key="3">
    <source>
        <dbReference type="Proteomes" id="UP001477672"/>
    </source>
</evidence>
<dbReference type="Proteomes" id="UP001477672">
    <property type="component" value="Unassembled WGS sequence"/>
</dbReference>
<dbReference type="SUPFAM" id="SSF47413">
    <property type="entry name" value="lambda repressor-like DNA-binding domains"/>
    <property type="match status" value="1"/>
</dbReference>
<dbReference type="CDD" id="cd00093">
    <property type="entry name" value="HTH_XRE"/>
    <property type="match status" value="1"/>
</dbReference>
<dbReference type="EMBL" id="JBBMFA010000110">
    <property type="protein sequence ID" value="MEQ2521468.1"/>
    <property type="molecule type" value="Genomic_DNA"/>
</dbReference>
<dbReference type="InterPro" id="IPR010982">
    <property type="entry name" value="Lambda_DNA-bd_dom_sf"/>
</dbReference>
<comment type="caution">
    <text evidence="2">The sequence shown here is derived from an EMBL/GenBank/DDBJ whole genome shotgun (WGS) entry which is preliminary data.</text>
</comment>
<feature type="domain" description="HTH cro/C1-type" evidence="1">
    <location>
        <begin position="28"/>
        <end position="79"/>
    </location>
</feature>
<name>A0ABV1GII5_9FIRM</name>
<dbReference type="Gene3D" id="1.10.260.40">
    <property type="entry name" value="lambda repressor-like DNA-binding domains"/>
    <property type="match status" value="1"/>
</dbReference>
<sequence length="91" mass="10407">MSKRRSRAQGNLCAQRVRLGRALQKPPMTQEDLARKLQLMGAQDMTKLIISRIENNQRHVYDLELSILAQALNVSMEWLVGEAAENDYPAR</sequence>
<evidence type="ECO:0000259" key="1">
    <source>
        <dbReference type="PROSITE" id="PS50943"/>
    </source>
</evidence>
<accession>A0ABV1GII5</accession>
<proteinExistence type="predicted"/>
<dbReference type="Pfam" id="PF01381">
    <property type="entry name" value="HTH_3"/>
    <property type="match status" value="1"/>
</dbReference>
<dbReference type="PROSITE" id="PS50943">
    <property type="entry name" value="HTH_CROC1"/>
    <property type="match status" value="1"/>
</dbReference>
<dbReference type="InterPro" id="IPR001387">
    <property type="entry name" value="Cro/C1-type_HTH"/>
</dbReference>
<dbReference type="RefSeq" id="WP_349216918.1">
    <property type="nucleotide sequence ID" value="NZ_JBBMFA010000110.1"/>
</dbReference>
<keyword evidence="3" id="KW-1185">Reference proteome</keyword>
<evidence type="ECO:0000313" key="2">
    <source>
        <dbReference type="EMBL" id="MEQ2521468.1"/>
    </source>
</evidence>
<gene>
    <name evidence="2" type="ORF">WMO24_13675</name>
</gene>